<dbReference type="Proteomes" id="UP000297407">
    <property type="component" value="Unassembled WGS sequence"/>
</dbReference>
<dbReference type="RefSeq" id="WP_135526694.1">
    <property type="nucleotide sequence ID" value="NZ_SRLH01000005.1"/>
</dbReference>
<dbReference type="CDD" id="cd12921">
    <property type="entry name" value="VKOR_4"/>
    <property type="match status" value="1"/>
</dbReference>
<evidence type="ECO:0000256" key="10">
    <source>
        <dbReference type="SAM" id="Phobius"/>
    </source>
</evidence>
<dbReference type="EMBL" id="SRLH01000005">
    <property type="protein sequence ID" value="TGD57654.1"/>
    <property type="molecule type" value="Genomic_DNA"/>
</dbReference>
<keyword evidence="7 10" id="KW-0472">Membrane</keyword>
<dbReference type="AlphaFoldDB" id="A0A4Z0L913"/>
<evidence type="ECO:0000256" key="4">
    <source>
        <dbReference type="ARBA" id="ARBA00022719"/>
    </source>
</evidence>
<evidence type="ECO:0000256" key="1">
    <source>
        <dbReference type="ARBA" id="ARBA00004141"/>
    </source>
</evidence>
<evidence type="ECO:0000256" key="9">
    <source>
        <dbReference type="ARBA" id="ARBA00023284"/>
    </source>
</evidence>
<keyword evidence="6" id="KW-0560">Oxidoreductase</keyword>
<dbReference type="InterPro" id="IPR036249">
    <property type="entry name" value="Thioredoxin-like_sf"/>
</dbReference>
<feature type="domain" description="Vitamin K epoxide reductase" evidence="11">
    <location>
        <begin position="148"/>
        <end position="283"/>
    </location>
</feature>
<comment type="caution">
    <text evidence="12">The sequence shown here is derived from an EMBL/GenBank/DDBJ whole genome shotgun (WGS) entry which is preliminary data.</text>
</comment>
<feature type="transmembrane region" description="Helical" evidence="10">
    <location>
        <begin position="233"/>
        <end position="252"/>
    </location>
</feature>
<gene>
    <name evidence="12" type="ORF">E4635_10730</name>
</gene>
<protein>
    <recommendedName>
        <fullName evidence="11">Vitamin K epoxide reductase domain-containing protein</fullName>
    </recommendedName>
</protein>
<comment type="similarity">
    <text evidence="2">Belongs to the VKOR family.</text>
</comment>
<feature type="transmembrane region" description="Helical" evidence="10">
    <location>
        <begin position="261"/>
        <end position="282"/>
    </location>
</feature>
<evidence type="ECO:0000256" key="3">
    <source>
        <dbReference type="ARBA" id="ARBA00022692"/>
    </source>
</evidence>
<evidence type="ECO:0000256" key="5">
    <source>
        <dbReference type="ARBA" id="ARBA00022989"/>
    </source>
</evidence>
<accession>A0A4Z0L913</accession>
<dbReference type="OrthoDB" id="1100563at2"/>
<feature type="transmembrane region" description="Helical" evidence="10">
    <location>
        <begin position="153"/>
        <end position="170"/>
    </location>
</feature>
<proteinExistence type="inferred from homology"/>
<dbReference type="InterPro" id="IPR012932">
    <property type="entry name" value="VKOR"/>
</dbReference>
<dbReference type="Pfam" id="PF07884">
    <property type="entry name" value="VKOR"/>
    <property type="match status" value="1"/>
</dbReference>
<dbReference type="Gene3D" id="3.40.30.10">
    <property type="entry name" value="Glutaredoxin"/>
    <property type="match status" value="1"/>
</dbReference>
<keyword evidence="4" id="KW-0874">Quinone</keyword>
<keyword evidence="9" id="KW-0676">Redox-active center</keyword>
<keyword evidence="3 10" id="KW-0812">Transmembrane</keyword>
<comment type="subcellular location">
    <subcellularLocation>
        <location evidence="1">Membrane</location>
        <topology evidence="1">Multi-pass membrane protein</topology>
    </subcellularLocation>
</comment>
<keyword evidence="8" id="KW-1015">Disulfide bond</keyword>
<dbReference type="GO" id="GO:0016020">
    <property type="term" value="C:membrane"/>
    <property type="evidence" value="ECO:0007669"/>
    <property type="project" value="UniProtKB-SubCell"/>
</dbReference>
<dbReference type="GO" id="GO:0048038">
    <property type="term" value="F:quinone binding"/>
    <property type="evidence" value="ECO:0007669"/>
    <property type="project" value="UniProtKB-KW"/>
</dbReference>
<reference evidence="12 13" key="1">
    <citation type="submission" date="2019-04" db="EMBL/GenBank/DDBJ databases">
        <title>Flavobacterium sp. strain DS2-A Genome sequencing and assembly.</title>
        <authorList>
            <person name="Kim I."/>
        </authorList>
    </citation>
    <scope>NUCLEOTIDE SEQUENCE [LARGE SCALE GENOMIC DNA]</scope>
    <source>
        <strain evidence="12 13">DS2-A</strain>
    </source>
</reference>
<dbReference type="SMART" id="SM00756">
    <property type="entry name" value="VKc"/>
    <property type="match status" value="1"/>
</dbReference>
<feature type="transmembrane region" description="Helical" evidence="10">
    <location>
        <begin position="207"/>
        <end position="227"/>
    </location>
</feature>
<evidence type="ECO:0000256" key="8">
    <source>
        <dbReference type="ARBA" id="ARBA00023157"/>
    </source>
</evidence>
<keyword evidence="13" id="KW-1185">Reference proteome</keyword>
<evidence type="ECO:0000256" key="7">
    <source>
        <dbReference type="ARBA" id="ARBA00023136"/>
    </source>
</evidence>
<evidence type="ECO:0000256" key="2">
    <source>
        <dbReference type="ARBA" id="ARBA00006214"/>
    </source>
</evidence>
<organism evidence="12 13">
    <name type="scientific">Flavobacterium humi</name>
    <dbReference type="NCBI Taxonomy" id="2562683"/>
    <lineage>
        <taxon>Bacteria</taxon>
        <taxon>Pseudomonadati</taxon>
        <taxon>Bacteroidota</taxon>
        <taxon>Flavobacteriia</taxon>
        <taxon>Flavobacteriales</taxon>
        <taxon>Flavobacteriaceae</taxon>
        <taxon>Flavobacterium</taxon>
    </lineage>
</organism>
<dbReference type="GO" id="GO:0016491">
    <property type="term" value="F:oxidoreductase activity"/>
    <property type="evidence" value="ECO:0007669"/>
    <property type="project" value="UniProtKB-KW"/>
</dbReference>
<feature type="transmembrane region" description="Helical" evidence="10">
    <location>
        <begin position="294"/>
        <end position="311"/>
    </location>
</feature>
<name>A0A4Z0L913_9FLAO</name>
<dbReference type="InterPro" id="IPR038354">
    <property type="entry name" value="VKOR_sf"/>
</dbReference>
<dbReference type="Gene3D" id="1.20.1440.130">
    <property type="entry name" value="VKOR domain"/>
    <property type="match status" value="1"/>
</dbReference>
<evidence type="ECO:0000313" key="13">
    <source>
        <dbReference type="Proteomes" id="UP000297407"/>
    </source>
</evidence>
<sequence>MIHLVKKYLDINRFSNEKPAFEDLFLSHPNYPSVFAITDSLDMLSIENIAIKVPKEQFPELPEAFLAIFKEELVLVHKKDGQIAIETAKAEKKQIPSNAFLEDWNGVIIAMEPNEAVTGKSVAFNYKGLQYGLPAVALIALSLAFNAYGLNHAITLITSVIGLIISIFIVQEKLGYKNEMVSKFCNINPNTSCDSVIKSNQSEINKWVGFSDLPLLFFGVNVLSVLLQPVGSVPIVGALSVISIPVIIYSVWLQKFKVKKWCVLCLAVSIVIVAQAVTFWMAFGSEVNIAFSNLYFYLFVSVLFASIWLLLKPVLEDKVKAEGSAKELKRFKRDYKLFDFLSKEIPVLDGFQRLEGLVFGNKNAEVNLAIIISPSCGHCHKAFQDAYELYLKFPEKVFLNVLFNINPENNENPYKPVVENLLALNHHDPKKAEEAIIDWHIKKMGLDQWKEKWAVTTIDMKANHQIHQQYHWCGANEFNYTPVKLINGKMFPNEYEISELKYFFNAFSEEKAIMENNSVQA</sequence>
<dbReference type="SUPFAM" id="SSF52833">
    <property type="entry name" value="Thioredoxin-like"/>
    <property type="match status" value="1"/>
</dbReference>
<evidence type="ECO:0000313" key="12">
    <source>
        <dbReference type="EMBL" id="TGD57654.1"/>
    </source>
</evidence>
<evidence type="ECO:0000259" key="11">
    <source>
        <dbReference type="SMART" id="SM00756"/>
    </source>
</evidence>
<keyword evidence="5 10" id="KW-1133">Transmembrane helix</keyword>
<evidence type="ECO:0000256" key="6">
    <source>
        <dbReference type="ARBA" id="ARBA00023002"/>
    </source>
</evidence>